<keyword evidence="3" id="KW-1185">Reference proteome</keyword>
<dbReference type="InterPro" id="IPR051681">
    <property type="entry name" value="Ser/Thr_Kinases-Pseudokinases"/>
</dbReference>
<evidence type="ECO:0000259" key="1">
    <source>
        <dbReference type="PROSITE" id="PS50011"/>
    </source>
</evidence>
<dbReference type="GO" id="GO:0005524">
    <property type="term" value="F:ATP binding"/>
    <property type="evidence" value="ECO:0007669"/>
    <property type="project" value="InterPro"/>
</dbReference>
<dbReference type="Gene3D" id="1.10.510.10">
    <property type="entry name" value="Transferase(Phosphotransferase) domain 1"/>
    <property type="match status" value="1"/>
</dbReference>
<dbReference type="PANTHER" id="PTHR44329">
    <property type="entry name" value="SERINE/THREONINE-PROTEIN KINASE TNNI3K-RELATED"/>
    <property type="match status" value="1"/>
</dbReference>
<dbReference type="AlphaFoldDB" id="A0A813BJN4"/>
<comment type="caution">
    <text evidence="2">The sequence shown here is derived from an EMBL/GenBank/DDBJ whole genome shotgun (WGS) entry which is preliminary data.</text>
</comment>
<dbReference type="EMBL" id="CAJNJA010071376">
    <property type="protein sequence ID" value="CAE7903713.1"/>
    <property type="molecule type" value="Genomic_DNA"/>
</dbReference>
<dbReference type="Proteomes" id="UP000601435">
    <property type="component" value="Unassembled WGS sequence"/>
</dbReference>
<dbReference type="SUPFAM" id="SSF56112">
    <property type="entry name" value="Protein kinase-like (PK-like)"/>
    <property type="match status" value="1"/>
</dbReference>
<dbReference type="InterPro" id="IPR008271">
    <property type="entry name" value="Ser/Thr_kinase_AS"/>
</dbReference>
<feature type="domain" description="Protein kinase" evidence="1">
    <location>
        <begin position="94"/>
        <end position="367"/>
    </location>
</feature>
<dbReference type="Pfam" id="PF07714">
    <property type="entry name" value="PK_Tyr_Ser-Thr"/>
    <property type="match status" value="1"/>
</dbReference>
<organism evidence="2 3">
    <name type="scientific">Symbiodinium necroappetens</name>
    <dbReference type="NCBI Taxonomy" id="1628268"/>
    <lineage>
        <taxon>Eukaryota</taxon>
        <taxon>Sar</taxon>
        <taxon>Alveolata</taxon>
        <taxon>Dinophyceae</taxon>
        <taxon>Suessiales</taxon>
        <taxon>Symbiodiniaceae</taxon>
        <taxon>Symbiodinium</taxon>
    </lineage>
</organism>
<evidence type="ECO:0000313" key="3">
    <source>
        <dbReference type="Proteomes" id="UP000601435"/>
    </source>
</evidence>
<proteinExistence type="predicted"/>
<dbReference type="PROSITE" id="PS00108">
    <property type="entry name" value="PROTEIN_KINASE_ST"/>
    <property type="match status" value="1"/>
</dbReference>
<dbReference type="SMART" id="SM00220">
    <property type="entry name" value="S_TKc"/>
    <property type="match status" value="1"/>
</dbReference>
<gene>
    <name evidence="2" type="ORF">SNEC2469_LOCUS30523</name>
</gene>
<evidence type="ECO:0000313" key="2">
    <source>
        <dbReference type="EMBL" id="CAE7903713.1"/>
    </source>
</evidence>
<dbReference type="InterPro" id="IPR011009">
    <property type="entry name" value="Kinase-like_dom_sf"/>
</dbReference>
<dbReference type="PROSITE" id="PS50011">
    <property type="entry name" value="PROTEIN_KINASE_DOM"/>
    <property type="match status" value="1"/>
</dbReference>
<dbReference type="Gene3D" id="3.30.200.20">
    <property type="entry name" value="Phosphorylase Kinase, domain 1"/>
    <property type="match status" value="1"/>
</dbReference>
<dbReference type="InterPro" id="IPR000719">
    <property type="entry name" value="Prot_kinase_dom"/>
</dbReference>
<name>A0A813BJN4_9DINO</name>
<reference evidence="2" key="1">
    <citation type="submission" date="2021-02" db="EMBL/GenBank/DDBJ databases">
        <authorList>
            <person name="Dougan E. K."/>
            <person name="Rhodes N."/>
            <person name="Thang M."/>
            <person name="Chan C."/>
        </authorList>
    </citation>
    <scope>NUCLEOTIDE SEQUENCE</scope>
</reference>
<dbReference type="PRINTS" id="PR00109">
    <property type="entry name" value="TYRKINASE"/>
</dbReference>
<sequence>MQSGFRRSWAPAMDLEVAKPTWYLKQGYETHDFTLVDLGESTGEDDENMDAFQMGAVKSWTSSCQSSEETRAWRRAMLSVRGRDSSWMLRSRDLKLKEVLGSTLKNTIYLAAWQGADVVVKCASVTDGGLAEEAAPTAITDELLHEIDVLSSMRHPDLVMFLGACIEPNRPIMCVTEFMPKGDLEHYYETQRKARNLHVWRPGLAKVVEWSCAVARALNFLHSRKMIHRDLKPMNLLLTKHHEVKVADFGISRMLAEADDYNMTGGIGTTRWMAPEVMRHMCYDEKVDIYAFGLIVYFMSSGRIPFHHLGLACQSLREQFRHGGEPRPLASECSPRLRPLMEAAWHVDPTRRPTAEELSEDLRHVVQLGGCGPCAQM</sequence>
<accession>A0A813BJN4</accession>
<protein>
    <recommendedName>
        <fullName evidence="1">Protein kinase domain-containing protein</fullName>
    </recommendedName>
</protein>
<dbReference type="GO" id="GO:0004674">
    <property type="term" value="F:protein serine/threonine kinase activity"/>
    <property type="evidence" value="ECO:0007669"/>
    <property type="project" value="TreeGrafter"/>
</dbReference>
<dbReference type="OrthoDB" id="4062651at2759"/>
<dbReference type="InterPro" id="IPR001245">
    <property type="entry name" value="Ser-Thr/Tyr_kinase_cat_dom"/>
</dbReference>
<dbReference type="PANTHER" id="PTHR44329:SF140">
    <property type="entry name" value="INACTIVE PROTEIN TYROSINE KINASE PTKL"/>
    <property type="match status" value="1"/>
</dbReference>